<evidence type="ECO:0000313" key="1">
    <source>
        <dbReference type="EMBL" id="GBP86856.1"/>
    </source>
</evidence>
<name>A0A4C1ZE54_EUMVA</name>
<reference evidence="1 2" key="1">
    <citation type="journal article" date="2019" name="Commun. Biol.">
        <title>The bagworm genome reveals a unique fibroin gene that provides high tensile strength.</title>
        <authorList>
            <person name="Kono N."/>
            <person name="Nakamura H."/>
            <person name="Ohtoshi R."/>
            <person name="Tomita M."/>
            <person name="Numata K."/>
            <person name="Arakawa K."/>
        </authorList>
    </citation>
    <scope>NUCLEOTIDE SEQUENCE [LARGE SCALE GENOMIC DNA]</scope>
</reference>
<gene>
    <name evidence="1" type="ORF">EVAR_63780_1</name>
</gene>
<protein>
    <submittedName>
        <fullName evidence="1">Uncharacterized protein</fullName>
    </submittedName>
</protein>
<dbReference type="AlphaFoldDB" id="A0A4C1ZE54"/>
<organism evidence="1 2">
    <name type="scientific">Eumeta variegata</name>
    <name type="common">Bagworm moth</name>
    <name type="synonym">Eumeta japonica</name>
    <dbReference type="NCBI Taxonomy" id="151549"/>
    <lineage>
        <taxon>Eukaryota</taxon>
        <taxon>Metazoa</taxon>
        <taxon>Ecdysozoa</taxon>
        <taxon>Arthropoda</taxon>
        <taxon>Hexapoda</taxon>
        <taxon>Insecta</taxon>
        <taxon>Pterygota</taxon>
        <taxon>Neoptera</taxon>
        <taxon>Endopterygota</taxon>
        <taxon>Lepidoptera</taxon>
        <taxon>Glossata</taxon>
        <taxon>Ditrysia</taxon>
        <taxon>Tineoidea</taxon>
        <taxon>Psychidae</taxon>
        <taxon>Oiketicinae</taxon>
        <taxon>Eumeta</taxon>
    </lineage>
</organism>
<sequence>MICSCVLRENPDKPKICICEPNKCLPCLMVTISPAPWRRARRAEGGCTAEAVCPSRGFCICVMRRDTRYTGDTRWAGPIERDARPAMIMMLLLHSRYVPPHL</sequence>
<keyword evidence="2" id="KW-1185">Reference proteome</keyword>
<proteinExistence type="predicted"/>
<dbReference type="Proteomes" id="UP000299102">
    <property type="component" value="Unassembled WGS sequence"/>
</dbReference>
<dbReference type="EMBL" id="BGZK01001821">
    <property type="protein sequence ID" value="GBP86856.1"/>
    <property type="molecule type" value="Genomic_DNA"/>
</dbReference>
<comment type="caution">
    <text evidence="1">The sequence shown here is derived from an EMBL/GenBank/DDBJ whole genome shotgun (WGS) entry which is preliminary data.</text>
</comment>
<accession>A0A4C1ZE54</accession>
<evidence type="ECO:0000313" key="2">
    <source>
        <dbReference type="Proteomes" id="UP000299102"/>
    </source>
</evidence>